<dbReference type="Gramene" id="EOY08872">
    <property type="protein sequence ID" value="EOY08872"/>
    <property type="gene ID" value="TCM_024147"/>
</dbReference>
<reference evidence="2 3" key="1">
    <citation type="journal article" date="2013" name="Genome Biol.">
        <title>The genome sequence of the most widely cultivated cacao type and its use to identify candidate genes regulating pod color.</title>
        <authorList>
            <person name="Motamayor J.C."/>
            <person name="Mockaitis K."/>
            <person name="Schmutz J."/>
            <person name="Haiminen N."/>
            <person name="Iii D.L."/>
            <person name="Cornejo O."/>
            <person name="Findley S.D."/>
            <person name="Zheng P."/>
            <person name="Utro F."/>
            <person name="Royaert S."/>
            <person name="Saski C."/>
            <person name="Jenkins J."/>
            <person name="Podicheti R."/>
            <person name="Zhao M."/>
            <person name="Scheffler B.E."/>
            <person name="Stack J.C."/>
            <person name="Feltus F.A."/>
            <person name="Mustiga G.M."/>
            <person name="Amores F."/>
            <person name="Phillips W."/>
            <person name="Marelli J.P."/>
            <person name="May G.D."/>
            <person name="Shapiro H."/>
            <person name="Ma J."/>
            <person name="Bustamante C.D."/>
            <person name="Schnell R.J."/>
            <person name="Main D."/>
            <person name="Gilbert D."/>
            <person name="Parida L."/>
            <person name="Kuhn D.N."/>
        </authorList>
    </citation>
    <scope>NUCLEOTIDE SEQUENCE [LARGE SCALE GENOMIC DNA]</scope>
    <source>
        <strain evidence="3">cv. Matina 1-6</strain>
    </source>
</reference>
<dbReference type="InParanoid" id="A0A061EWR6"/>
<name>A0A061EWR6_THECC</name>
<evidence type="ECO:0000313" key="3">
    <source>
        <dbReference type="Proteomes" id="UP000026915"/>
    </source>
</evidence>
<dbReference type="AlphaFoldDB" id="A0A061EWR6"/>
<dbReference type="HOGENOM" id="CLU_1241996_0_0_1"/>
<keyword evidence="3" id="KW-1185">Reference proteome</keyword>
<feature type="region of interest" description="Disordered" evidence="1">
    <location>
        <begin position="58"/>
        <end position="87"/>
    </location>
</feature>
<evidence type="ECO:0000313" key="2">
    <source>
        <dbReference type="EMBL" id="EOY08872.1"/>
    </source>
</evidence>
<organism evidence="2 3">
    <name type="scientific">Theobroma cacao</name>
    <name type="common">Cacao</name>
    <name type="synonym">Cocoa</name>
    <dbReference type="NCBI Taxonomy" id="3641"/>
    <lineage>
        <taxon>Eukaryota</taxon>
        <taxon>Viridiplantae</taxon>
        <taxon>Streptophyta</taxon>
        <taxon>Embryophyta</taxon>
        <taxon>Tracheophyta</taxon>
        <taxon>Spermatophyta</taxon>
        <taxon>Magnoliopsida</taxon>
        <taxon>eudicotyledons</taxon>
        <taxon>Gunneridae</taxon>
        <taxon>Pentapetalae</taxon>
        <taxon>rosids</taxon>
        <taxon>malvids</taxon>
        <taxon>Malvales</taxon>
        <taxon>Malvaceae</taxon>
        <taxon>Byttnerioideae</taxon>
        <taxon>Theobroma</taxon>
    </lineage>
</organism>
<feature type="compositionally biased region" description="Basic and acidic residues" evidence="1">
    <location>
        <begin position="61"/>
        <end position="73"/>
    </location>
</feature>
<dbReference type="Proteomes" id="UP000026915">
    <property type="component" value="Chromosome 5"/>
</dbReference>
<evidence type="ECO:0000256" key="1">
    <source>
        <dbReference type="SAM" id="MobiDB-lite"/>
    </source>
</evidence>
<accession>A0A061EWR6</accession>
<sequence>MVSKCFSGETGKGVASEKEDILEYVATYMGKLMDVIENMEKDLRVLIDKNDEMDDDCEDDYVGKRDNYSKEDKGEDNDIPDCNQVDSSTNHATTIVLKDVEYDDPIYDNPSVGDNVACKNKACKFDMRATKLPKRDYWQVLTFHKDVYNHLMKLRLERWAHARSPVRLYKLMTSNIAECINSCLKQARKMPITVLIECIRAMFQCWFHDLHKKVLNLTMPLNP</sequence>
<dbReference type="EMBL" id="CM001883">
    <property type="protein sequence ID" value="EOY08872.1"/>
    <property type="molecule type" value="Genomic_DNA"/>
</dbReference>
<protein>
    <submittedName>
        <fullName evidence="2">Uncharacterized protein</fullName>
    </submittedName>
</protein>
<proteinExistence type="predicted"/>
<gene>
    <name evidence="2" type="ORF">TCM_024147</name>
</gene>